<protein>
    <submittedName>
        <fullName evidence="1">Uncharacterized protein</fullName>
    </submittedName>
</protein>
<evidence type="ECO:0000313" key="2">
    <source>
        <dbReference type="Proteomes" id="UP000218366"/>
    </source>
</evidence>
<reference evidence="1 2" key="1">
    <citation type="submission" date="2017-09" db="EMBL/GenBank/DDBJ databases">
        <title>Sphingomonas spermidinifaciens 9NM-10, whole genome shotgun sequence.</title>
        <authorList>
            <person name="Feng G."/>
            <person name="Zhu H."/>
        </authorList>
    </citation>
    <scope>NUCLEOTIDE SEQUENCE [LARGE SCALE GENOMIC DNA]</scope>
    <source>
        <strain evidence="1 2">9NM-10</strain>
    </source>
</reference>
<comment type="caution">
    <text evidence="1">The sequence shown here is derived from an EMBL/GenBank/DDBJ whole genome shotgun (WGS) entry which is preliminary data.</text>
</comment>
<name>A0A2A4B949_9SPHN</name>
<dbReference type="Proteomes" id="UP000218366">
    <property type="component" value="Unassembled WGS sequence"/>
</dbReference>
<gene>
    <name evidence="1" type="ORF">COC42_07750</name>
</gene>
<accession>A0A2A4B949</accession>
<sequence length="68" mass="7510">MRTLVPRASARVGKAVITGHDLLPALFREGARLAFGHSRRHSECWGRAGKFAHVRTIPASAEMTMVLR</sequence>
<proteinExistence type="predicted"/>
<keyword evidence="2" id="KW-1185">Reference proteome</keyword>
<dbReference type="EMBL" id="NWMW01000001">
    <property type="protein sequence ID" value="PCD04176.1"/>
    <property type="molecule type" value="Genomic_DNA"/>
</dbReference>
<dbReference type="AlphaFoldDB" id="A0A2A4B949"/>
<organism evidence="1 2">
    <name type="scientific">Sphingomonas spermidinifaciens</name>
    <dbReference type="NCBI Taxonomy" id="1141889"/>
    <lineage>
        <taxon>Bacteria</taxon>
        <taxon>Pseudomonadati</taxon>
        <taxon>Pseudomonadota</taxon>
        <taxon>Alphaproteobacteria</taxon>
        <taxon>Sphingomonadales</taxon>
        <taxon>Sphingomonadaceae</taxon>
        <taxon>Sphingomonas</taxon>
    </lineage>
</organism>
<evidence type="ECO:0000313" key="1">
    <source>
        <dbReference type="EMBL" id="PCD04176.1"/>
    </source>
</evidence>